<dbReference type="STRING" id="229535.A0A0N0RX85"/>
<dbReference type="Pfam" id="PF12511">
    <property type="entry name" value="DUF3716"/>
    <property type="match status" value="1"/>
</dbReference>
<organism evidence="1 2">
    <name type="scientific">Penicillium nordicum</name>
    <dbReference type="NCBI Taxonomy" id="229535"/>
    <lineage>
        <taxon>Eukaryota</taxon>
        <taxon>Fungi</taxon>
        <taxon>Dikarya</taxon>
        <taxon>Ascomycota</taxon>
        <taxon>Pezizomycotina</taxon>
        <taxon>Eurotiomycetes</taxon>
        <taxon>Eurotiomycetidae</taxon>
        <taxon>Eurotiales</taxon>
        <taxon>Aspergillaceae</taxon>
        <taxon>Penicillium</taxon>
    </lineage>
</organism>
<gene>
    <name evidence="1" type="ORF">ACN38_g13168</name>
</gene>
<dbReference type="AlphaFoldDB" id="A0A0N0RX85"/>
<accession>A0A0N0RX85</accession>
<evidence type="ECO:0000313" key="2">
    <source>
        <dbReference type="Proteomes" id="UP000037696"/>
    </source>
</evidence>
<dbReference type="EMBL" id="LHQQ01000729">
    <property type="protein sequence ID" value="KOS36129.1"/>
    <property type="molecule type" value="Genomic_DNA"/>
</dbReference>
<name>A0A0N0RX85_9EURO</name>
<dbReference type="InterPro" id="IPR022190">
    <property type="entry name" value="DUF3716"/>
</dbReference>
<keyword evidence="2" id="KW-1185">Reference proteome</keyword>
<protein>
    <submittedName>
        <fullName evidence="1">Uncharacterized protein</fullName>
    </submittedName>
</protein>
<reference evidence="1 2" key="1">
    <citation type="submission" date="2015-08" db="EMBL/GenBank/DDBJ databases">
        <title>Genome sequencing of Penicillium nordicum.</title>
        <authorList>
            <person name="Nguyen H.D."/>
            <person name="Seifert K.A."/>
        </authorList>
    </citation>
    <scope>NUCLEOTIDE SEQUENCE [LARGE SCALE GENOMIC DNA]</scope>
    <source>
        <strain evidence="1 2">DAOMC 185683</strain>
    </source>
</reference>
<dbReference type="Proteomes" id="UP000037696">
    <property type="component" value="Unassembled WGS sequence"/>
</dbReference>
<comment type="caution">
    <text evidence="1">The sequence shown here is derived from an EMBL/GenBank/DDBJ whole genome shotgun (WGS) entry which is preliminary data.</text>
</comment>
<proteinExistence type="predicted"/>
<sequence>MLRGQEIQRELVIRTIIPWNARRFDIELGATSARAEAAFIFMTGQVMEVPCTYCNMCQELKGIFPLSVRSRERGTPGQCANCWWPGRGCSLQASTQALAASAAFFQSPSQVLNTYGRLSMPSDT</sequence>
<evidence type="ECO:0000313" key="1">
    <source>
        <dbReference type="EMBL" id="KOS36129.1"/>
    </source>
</evidence>